<gene>
    <name evidence="2" type="ORF">JKF63_04964</name>
</gene>
<dbReference type="KEGG" id="phet:94291012"/>
<comment type="caution">
    <text evidence="2">The sequence shown here is derived from an EMBL/GenBank/DDBJ whole genome shotgun (WGS) entry which is preliminary data.</text>
</comment>
<dbReference type="EMBL" id="JAFJZO010000023">
    <property type="protein sequence ID" value="KAG5504512.1"/>
    <property type="molecule type" value="Genomic_DNA"/>
</dbReference>
<keyword evidence="3" id="KW-1185">Reference proteome</keyword>
<sequence length="399" mass="44332">MKALPHVLADRQHRLQVHENTVVQDAAQRMGVAVQKLNACSASIHQCSNVIEGSVLLLGVRTVHTLLTELNHSLESIEAVASAWRTTAAVYQEHCAQYRELIVSIDQTQATMKERVKFLERELRALRSERDRKEQAYDTAILYVQRVLAEHTHWQETHGYNRQHWPMTDTCEEALAVLHAVRAEAHAPQSDGHSLRDSGMGRKMLSSSLKEDISGGVSELVCSRKSSVMMPTPRQRDVAHLPVFPAAVPSEASQDVVRRWCSTIAGRLGATQPSLHFAYVPPAAEVRVLREVLDMGTGSSSLIKDIHSAQARLTENSARVRRECLSSLHSLDAVRQELRELKAFLQHLLASHSPFQCMAGELLTRVRVHIEQVAARQAATATATATVLSRARESRLDGS</sequence>
<dbReference type="Proteomes" id="UP000674318">
    <property type="component" value="Unassembled WGS sequence"/>
</dbReference>
<evidence type="ECO:0000313" key="2">
    <source>
        <dbReference type="EMBL" id="KAG5504512.1"/>
    </source>
</evidence>
<feature type="coiled-coil region" evidence="1">
    <location>
        <begin position="109"/>
        <end position="136"/>
    </location>
</feature>
<name>A0A836IFR8_9TRYP</name>
<evidence type="ECO:0000313" key="3">
    <source>
        <dbReference type="Proteomes" id="UP000674318"/>
    </source>
</evidence>
<protein>
    <submittedName>
        <fullName evidence="2">Uncharacterized protein</fullName>
    </submittedName>
</protein>
<dbReference type="AlphaFoldDB" id="A0A836IFR8"/>
<dbReference type="OrthoDB" id="265563at2759"/>
<dbReference type="RefSeq" id="XP_067757135.1">
    <property type="nucleotide sequence ID" value="XM_067900935.1"/>
</dbReference>
<organism evidence="2 3">
    <name type="scientific">Porcisia hertigi</name>
    <dbReference type="NCBI Taxonomy" id="2761500"/>
    <lineage>
        <taxon>Eukaryota</taxon>
        <taxon>Discoba</taxon>
        <taxon>Euglenozoa</taxon>
        <taxon>Kinetoplastea</taxon>
        <taxon>Metakinetoplastina</taxon>
        <taxon>Trypanosomatida</taxon>
        <taxon>Trypanosomatidae</taxon>
        <taxon>Leishmaniinae</taxon>
        <taxon>Porcisia</taxon>
    </lineage>
</organism>
<reference evidence="2 3" key="1">
    <citation type="submission" date="2021-02" db="EMBL/GenBank/DDBJ databases">
        <title>Porcisia hertigi Genome sequencing and assembly.</title>
        <authorList>
            <person name="Almutairi H."/>
            <person name="Gatherer D."/>
        </authorList>
    </citation>
    <scope>NUCLEOTIDE SEQUENCE [LARGE SCALE GENOMIC DNA]</scope>
    <source>
        <strain evidence="2 3">C119</strain>
    </source>
</reference>
<accession>A0A836IFR8</accession>
<evidence type="ECO:0000256" key="1">
    <source>
        <dbReference type="SAM" id="Coils"/>
    </source>
</evidence>
<keyword evidence="1" id="KW-0175">Coiled coil</keyword>
<proteinExistence type="predicted"/>
<dbReference type="GeneID" id="94291012"/>